<evidence type="ECO:0000313" key="3">
    <source>
        <dbReference type="EMBL" id="APG26527.1"/>
    </source>
</evidence>
<organism evidence="3 4">
    <name type="scientific">Syntrophotalea acetylenivorans</name>
    <dbReference type="NCBI Taxonomy" id="1842532"/>
    <lineage>
        <taxon>Bacteria</taxon>
        <taxon>Pseudomonadati</taxon>
        <taxon>Thermodesulfobacteriota</taxon>
        <taxon>Desulfuromonadia</taxon>
        <taxon>Desulfuromonadales</taxon>
        <taxon>Syntrophotaleaceae</taxon>
        <taxon>Syntrophotalea</taxon>
    </lineage>
</organism>
<dbReference type="AlphaFoldDB" id="A0A1L3GKQ0"/>
<keyword evidence="1" id="KW-0472">Membrane</keyword>
<name>A0A1L3GKQ0_9BACT</name>
<keyword evidence="1" id="KW-1133">Transmembrane helix</keyword>
<dbReference type="InterPro" id="IPR013099">
    <property type="entry name" value="K_chnl_dom"/>
</dbReference>
<gene>
    <name evidence="3" type="ORF">A7E78_00800</name>
</gene>
<reference evidence="3 4" key="1">
    <citation type="journal article" date="2017" name="Genome Announc.">
        <title>Complete Genome Sequences of Two Acetylene-Fermenting Pelobacter acetylenicus Strains.</title>
        <authorList>
            <person name="Sutton J.M."/>
            <person name="Baesman S.M."/>
            <person name="Fierst J.L."/>
            <person name="Poret-Peterson A.T."/>
            <person name="Oremland R.S."/>
            <person name="Dunlap D.S."/>
            <person name="Akob D.M."/>
        </authorList>
    </citation>
    <scope>NUCLEOTIDE SEQUENCE [LARGE SCALE GENOMIC DNA]</scope>
    <source>
        <strain evidence="3 4">SFB93</strain>
    </source>
</reference>
<feature type="transmembrane region" description="Helical" evidence="1">
    <location>
        <begin position="189"/>
        <end position="212"/>
    </location>
</feature>
<feature type="transmembrane region" description="Helical" evidence="1">
    <location>
        <begin position="35"/>
        <end position="52"/>
    </location>
</feature>
<feature type="transmembrane region" description="Helical" evidence="1">
    <location>
        <begin position="59"/>
        <end position="75"/>
    </location>
</feature>
<feature type="transmembrane region" description="Helical" evidence="1">
    <location>
        <begin position="87"/>
        <end position="108"/>
    </location>
</feature>
<dbReference type="STRING" id="1842532.A7E78_00800"/>
<keyword evidence="1" id="KW-0812">Transmembrane</keyword>
<dbReference type="SUPFAM" id="SSF81324">
    <property type="entry name" value="Voltage-gated potassium channels"/>
    <property type="match status" value="1"/>
</dbReference>
<dbReference type="Proteomes" id="UP000182517">
    <property type="component" value="Chromosome"/>
</dbReference>
<dbReference type="KEGG" id="pef:A7E78_00800"/>
<evidence type="ECO:0000313" key="4">
    <source>
        <dbReference type="Proteomes" id="UP000182517"/>
    </source>
</evidence>
<dbReference type="EMBL" id="CP015519">
    <property type="protein sequence ID" value="APG26527.1"/>
    <property type="molecule type" value="Genomic_DNA"/>
</dbReference>
<accession>A0A1L3GKQ0</accession>
<feature type="transmembrane region" description="Helical" evidence="1">
    <location>
        <begin position="117"/>
        <end position="140"/>
    </location>
</feature>
<dbReference type="Gene3D" id="1.10.287.70">
    <property type="match status" value="1"/>
</dbReference>
<evidence type="ECO:0000259" key="2">
    <source>
        <dbReference type="Pfam" id="PF07885"/>
    </source>
</evidence>
<keyword evidence="4" id="KW-1185">Reference proteome</keyword>
<proteinExistence type="predicted"/>
<feature type="domain" description="Potassium channel" evidence="2">
    <location>
        <begin position="161"/>
        <end position="207"/>
    </location>
</feature>
<feature type="transmembrane region" description="Helical" evidence="1">
    <location>
        <begin position="160"/>
        <end position="177"/>
    </location>
</feature>
<sequence length="219" mass="24512">MLRTWFKGRFLFLLVSICLLLALQPFLVGFTELKKLLNVFLSMILLSAVYAVRLKKQAAVIGLLLAAPMFLGLWANHFLNHALISNLSLGFGILFISYTIIQILIYIFRTNEISRDVIYGSLVVYLLLGIVWGFAFTLLEGLQPGSFNIPVGQTQELRELFFYYSFITLTTLGYGDITPLSVPANSLSLLEAIIGQIYLTVLVAKLVGVHIAQTMEKNK</sequence>
<dbReference type="Pfam" id="PF07885">
    <property type="entry name" value="Ion_trans_2"/>
    <property type="match status" value="1"/>
</dbReference>
<evidence type="ECO:0000256" key="1">
    <source>
        <dbReference type="SAM" id="Phobius"/>
    </source>
</evidence>
<protein>
    <recommendedName>
        <fullName evidence="2">Potassium channel domain-containing protein</fullName>
    </recommendedName>
</protein>